<dbReference type="Pfam" id="PF00383">
    <property type="entry name" value="dCMP_cyt_deam_1"/>
    <property type="match status" value="1"/>
</dbReference>
<sequence length="425" mass="46677">MVTPEAAEEAVSCSIERLGNVPRPGRLVALKTKDEVRAALETFEAYIVGVSAKFAGAILNVIRESLPDLKTAEFQHLRRVVSFEYLPQHLQTRFGIIRYPESDIRDETDGFTALTRAEIRYLLVSPITAISQSGLIEVLAKKPPFLDASALPAVFTIPVPALAPTSAEQAAQWTRDFWPISYKNTNPYGPHPSLVARNTADIEEGAGTYLALAEAAGEQISELSLGEKVGCVIVDKTGGDEQIIAVTGDCRWQSRNGGPMKKEEPGNVMAHAVQRGIAMVAKKRLRVAGTNPESISSSKVFCDSPLTDHEKHFYSLDNIPPNGYLCSELDIYITHEPCVMCSMAILHSRFRRCVFSRRMPLTGGMTAGVGSVQGDGSTAVVRNVSGLGHGIFWRPSELNWKFLAWEWIDTDRLDTYLEVKDTLQA</sequence>
<dbReference type="SUPFAM" id="SSF53927">
    <property type="entry name" value="Cytidine deaminase-like"/>
    <property type="match status" value="1"/>
</dbReference>
<dbReference type="AlphaFoldDB" id="A0A6A6DYZ9"/>
<dbReference type="InterPro" id="IPR002125">
    <property type="entry name" value="CMP_dCMP_dom"/>
</dbReference>
<keyword evidence="5" id="KW-1185">Reference proteome</keyword>
<evidence type="ECO:0000259" key="3">
    <source>
        <dbReference type="PROSITE" id="PS51747"/>
    </source>
</evidence>
<keyword evidence="1" id="KW-0819">tRNA processing</keyword>
<evidence type="ECO:0000256" key="1">
    <source>
        <dbReference type="ARBA" id="ARBA00022694"/>
    </source>
</evidence>
<dbReference type="PROSITE" id="PS51747">
    <property type="entry name" value="CYT_DCMP_DEAMINASES_2"/>
    <property type="match status" value="1"/>
</dbReference>
<feature type="domain" description="CMP/dCMP-type deaminase" evidence="3">
    <location>
        <begin position="200"/>
        <end position="368"/>
    </location>
</feature>
<evidence type="ECO:0000313" key="4">
    <source>
        <dbReference type="EMBL" id="KAF2182866.1"/>
    </source>
</evidence>
<protein>
    <submittedName>
        <fullName evidence="4">Cytidine deaminase-like protein</fullName>
    </submittedName>
</protein>
<evidence type="ECO:0000256" key="2">
    <source>
        <dbReference type="ARBA" id="ARBA00038160"/>
    </source>
</evidence>
<organism evidence="4 5">
    <name type="scientific">Zopfia rhizophila CBS 207.26</name>
    <dbReference type="NCBI Taxonomy" id="1314779"/>
    <lineage>
        <taxon>Eukaryota</taxon>
        <taxon>Fungi</taxon>
        <taxon>Dikarya</taxon>
        <taxon>Ascomycota</taxon>
        <taxon>Pezizomycotina</taxon>
        <taxon>Dothideomycetes</taxon>
        <taxon>Dothideomycetes incertae sedis</taxon>
        <taxon>Zopfiaceae</taxon>
        <taxon>Zopfia</taxon>
    </lineage>
</organism>
<dbReference type="PANTHER" id="PTHR11079">
    <property type="entry name" value="CYTOSINE DEAMINASE FAMILY MEMBER"/>
    <property type="match status" value="1"/>
</dbReference>
<comment type="similarity">
    <text evidence="2">Belongs to the cytidine and deoxycytidylate deaminase family. ADAT3 subfamily.</text>
</comment>
<dbReference type="GO" id="GO:0008033">
    <property type="term" value="P:tRNA processing"/>
    <property type="evidence" value="ECO:0007669"/>
    <property type="project" value="UniProtKB-KW"/>
</dbReference>
<dbReference type="CDD" id="cd01285">
    <property type="entry name" value="nucleoside_deaminase"/>
    <property type="match status" value="1"/>
</dbReference>
<accession>A0A6A6DYZ9</accession>
<dbReference type="GO" id="GO:0005737">
    <property type="term" value="C:cytoplasm"/>
    <property type="evidence" value="ECO:0007669"/>
    <property type="project" value="TreeGrafter"/>
</dbReference>
<proteinExistence type="inferred from homology"/>
<dbReference type="OrthoDB" id="3180714at2759"/>
<dbReference type="GO" id="GO:0052717">
    <property type="term" value="F:tRNA-specific adenosine-34 deaminase activity"/>
    <property type="evidence" value="ECO:0007669"/>
    <property type="project" value="TreeGrafter"/>
</dbReference>
<dbReference type="EMBL" id="ML994646">
    <property type="protein sequence ID" value="KAF2182866.1"/>
    <property type="molecule type" value="Genomic_DNA"/>
</dbReference>
<dbReference type="Proteomes" id="UP000800200">
    <property type="component" value="Unassembled WGS sequence"/>
</dbReference>
<gene>
    <name evidence="4" type="ORF">K469DRAFT_669350</name>
</gene>
<evidence type="ECO:0000313" key="5">
    <source>
        <dbReference type="Proteomes" id="UP000800200"/>
    </source>
</evidence>
<name>A0A6A6DYZ9_9PEZI</name>
<dbReference type="PANTHER" id="PTHR11079:SF156">
    <property type="entry name" value="INACTIVE TRNA-SPECIFIC ADENOSINE DEAMINASE-LIKE PROTEIN 3-RELATED"/>
    <property type="match status" value="1"/>
</dbReference>
<dbReference type="GO" id="GO:0005634">
    <property type="term" value="C:nucleus"/>
    <property type="evidence" value="ECO:0007669"/>
    <property type="project" value="TreeGrafter"/>
</dbReference>
<reference evidence="4" key="1">
    <citation type="journal article" date="2020" name="Stud. Mycol.">
        <title>101 Dothideomycetes genomes: a test case for predicting lifestyles and emergence of pathogens.</title>
        <authorList>
            <person name="Haridas S."/>
            <person name="Albert R."/>
            <person name="Binder M."/>
            <person name="Bloem J."/>
            <person name="Labutti K."/>
            <person name="Salamov A."/>
            <person name="Andreopoulos B."/>
            <person name="Baker S."/>
            <person name="Barry K."/>
            <person name="Bills G."/>
            <person name="Bluhm B."/>
            <person name="Cannon C."/>
            <person name="Castanera R."/>
            <person name="Culley D."/>
            <person name="Daum C."/>
            <person name="Ezra D."/>
            <person name="Gonzalez J."/>
            <person name="Henrissat B."/>
            <person name="Kuo A."/>
            <person name="Liang C."/>
            <person name="Lipzen A."/>
            <person name="Lutzoni F."/>
            <person name="Magnuson J."/>
            <person name="Mondo S."/>
            <person name="Nolan M."/>
            <person name="Ohm R."/>
            <person name="Pangilinan J."/>
            <person name="Park H.-J."/>
            <person name="Ramirez L."/>
            <person name="Alfaro M."/>
            <person name="Sun H."/>
            <person name="Tritt A."/>
            <person name="Yoshinaga Y."/>
            <person name="Zwiers L.-H."/>
            <person name="Turgeon B."/>
            <person name="Goodwin S."/>
            <person name="Spatafora J."/>
            <person name="Crous P."/>
            <person name="Grigoriev I."/>
        </authorList>
    </citation>
    <scope>NUCLEOTIDE SEQUENCE</scope>
    <source>
        <strain evidence="4">CBS 207.26</strain>
    </source>
</reference>
<dbReference type="Gene3D" id="3.40.140.10">
    <property type="entry name" value="Cytidine Deaminase, domain 2"/>
    <property type="match status" value="1"/>
</dbReference>
<dbReference type="InterPro" id="IPR016193">
    <property type="entry name" value="Cytidine_deaminase-like"/>
</dbReference>